<comment type="caution">
    <text evidence="1">The sequence shown here is derived from an EMBL/GenBank/DDBJ whole genome shotgun (WGS) entry which is preliminary data.</text>
</comment>
<keyword evidence="2" id="KW-1185">Reference proteome</keyword>
<name>A0ABW9FUU9_9NOCA</name>
<proteinExistence type="predicted"/>
<evidence type="ECO:0000313" key="1">
    <source>
        <dbReference type="EMBL" id="MFM1728565.1"/>
    </source>
</evidence>
<evidence type="ECO:0000313" key="2">
    <source>
        <dbReference type="Proteomes" id="UP001629744"/>
    </source>
</evidence>
<dbReference type="Proteomes" id="UP001629744">
    <property type="component" value="Unassembled WGS sequence"/>
</dbReference>
<gene>
    <name evidence="1" type="ORF">ABEU19_002056</name>
</gene>
<protein>
    <submittedName>
        <fullName evidence="1">Uncharacterized protein</fullName>
    </submittedName>
</protein>
<organism evidence="1 2">
    <name type="scientific">Prescottella soli</name>
    <dbReference type="NCBI Taxonomy" id="1543852"/>
    <lineage>
        <taxon>Bacteria</taxon>
        <taxon>Bacillati</taxon>
        <taxon>Actinomycetota</taxon>
        <taxon>Actinomycetes</taxon>
        <taxon>Mycobacteriales</taxon>
        <taxon>Nocardiaceae</taxon>
        <taxon>Prescottella</taxon>
    </lineage>
</organism>
<accession>A0ABW9FUU9</accession>
<sequence>MVEADKKAPVNYAHESWQKAAAGISKMRVSEDGQKLLASVDWTPAGA</sequence>
<reference evidence="1 2" key="1">
    <citation type="submission" date="2023-11" db="EMBL/GenBank/DDBJ databases">
        <authorList>
            <person name="Val-Calvo J."/>
            <person name="Scortti M."/>
            <person name="Vazquez-Boland J."/>
        </authorList>
    </citation>
    <scope>NUCLEOTIDE SEQUENCE [LARGE SCALE GENOMIC DNA]</scope>
    <source>
        <strain evidence="1 2">DSM 46662</strain>
    </source>
</reference>
<dbReference type="EMBL" id="JBDLNU010000002">
    <property type="protein sequence ID" value="MFM1728565.1"/>
    <property type="molecule type" value="Genomic_DNA"/>
</dbReference>
<dbReference type="RefSeq" id="WP_348604945.1">
    <property type="nucleotide sequence ID" value="NZ_CP157276.1"/>
</dbReference>